<accession>X6LBY9</accession>
<keyword evidence="4" id="KW-1185">Reference proteome</keyword>
<name>X6LBY9_RETFI</name>
<evidence type="ECO:0000259" key="2">
    <source>
        <dbReference type="Pfam" id="PF01302"/>
    </source>
</evidence>
<evidence type="ECO:0000256" key="1">
    <source>
        <dbReference type="SAM" id="Phobius"/>
    </source>
</evidence>
<keyword evidence="1" id="KW-0472">Membrane</keyword>
<keyword evidence="1" id="KW-0812">Transmembrane</keyword>
<dbReference type="InterPro" id="IPR036859">
    <property type="entry name" value="CAP-Gly_dom_sf"/>
</dbReference>
<dbReference type="Proteomes" id="UP000023152">
    <property type="component" value="Unassembled WGS sequence"/>
</dbReference>
<dbReference type="SUPFAM" id="SSF74924">
    <property type="entry name" value="Cap-Gly domain"/>
    <property type="match status" value="1"/>
</dbReference>
<feature type="transmembrane region" description="Helical" evidence="1">
    <location>
        <begin position="106"/>
        <end position="129"/>
    </location>
</feature>
<organism evidence="3 4">
    <name type="scientific">Reticulomyxa filosa</name>
    <dbReference type="NCBI Taxonomy" id="46433"/>
    <lineage>
        <taxon>Eukaryota</taxon>
        <taxon>Sar</taxon>
        <taxon>Rhizaria</taxon>
        <taxon>Retaria</taxon>
        <taxon>Foraminifera</taxon>
        <taxon>Monothalamids</taxon>
        <taxon>Reticulomyxidae</taxon>
        <taxon>Reticulomyxa</taxon>
    </lineage>
</organism>
<comment type="caution">
    <text evidence="3">The sequence shown here is derived from an EMBL/GenBank/DDBJ whole genome shotgun (WGS) entry which is preliminary data.</text>
</comment>
<evidence type="ECO:0000313" key="3">
    <source>
        <dbReference type="EMBL" id="ETN98254.1"/>
    </source>
</evidence>
<dbReference type="AlphaFoldDB" id="X6LBY9"/>
<feature type="domain" description="CAP-Gly" evidence="2">
    <location>
        <begin position="48"/>
        <end position="102"/>
    </location>
</feature>
<dbReference type="Gene3D" id="2.30.30.190">
    <property type="entry name" value="CAP Gly-rich-like domain"/>
    <property type="match status" value="1"/>
</dbReference>
<dbReference type="OrthoDB" id="2130750at2759"/>
<dbReference type="Pfam" id="PF01302">
    <property type="entry name" value="CAP_GLY"/>
    <property type="match status" value="1"/>
</dbReference>
<protein>
    <recommendedName>
        <fullName evidence="2">CAP-Gly domain-containing protein</fullName>
    </recommendedName>
</protein>
<evidence type="ECO:0000313" key="4">
    <source>
        <dbReference type="Proteomes" id="UP000023152"/>
    </source>
</evidence>
<sequence>MAKYFWTISKKQVKIKSKKAELNDEDEDNKAEHGCANSTVVNLVDVAIGDRYRFRVLENKTGVVHYLGDMELSNEKLIEIELDSWHPNTIDGIVRGKIYFKVSFNLFVYLFLFCFNFILLYSTSLWRIYDLFICLRKK</sequence>
<proteinExistence type="predicted"/>
<gene>
    <name evidence="3" type="ORF">RFI_39256</name>
</gene>
<dbReference type="EMBL" id="ASPP01047235">
    <property type="protein sequence ID" value="ETN98254.1"/>
    <property type="molecule type" value="Genomic_DNA"/>
</dbReference>
<reference evidence="3 4" key="1">
    <citation type="journal article" date="2013" name="Curr. Biol.">
        <title>The Genome of the Foraminiferan Reticulomyxa filosa.</title>
        <authorList>
            <person name="Glockner G."/>
            <person name="Hulsmann N."/>
            <person name="Schleicher M."/>
            <person name="Noegel A.A."/>
            <person name="Eichinger L."/>
            <person name="Gallinger C."/>
            <person name="Pawlowski J."/>
            <person name="Sierra R."/>
            <person name="Euteneuer U."/>
            <person name="Pillet L."/>
            <person name="Moustafa A."/>
            <person name="Platzer M."/>
            <person name="Groth M."/>
            <person name="Szafranski K."/>
            <person name="Schliwa M."/>
        </authorList>
    </citation>
    <scope>NUCLEOTIDE SEQUENCE [LARGE SCALE GENOMIC DNA]</scope>
</reference>
<dbReference type="InterPro" id="IPR000938">
    <property type="entry name" value="CAP-Gly_domain"/>
</dbReference>
<keyword evidence="1" id="KW-1133">Transmembrane helix</keyword>